<dbReference type="CDD" id="cd05233">
    <property type="entry name" value="SDR_c"/>
    <property type="match status" value="1"/>
</dbReference>
<evidence type="ECO:0000313" key="4">
    <source>
        <dbReference type="Proteomes" id="UP000616547"/>
    </source>
</evidence>
<organism evidence="3 4">
    <name type="scientific">Lactobacillus nasalidis</name>
    <dbReference type="NCBI Taxonomy" id="2797258"/>
    <lineage>
        <taxon>Bacteria</taxon>
        <taxon>Bacillati</taxon>
        <taxon>Bacillota</taxon>
        <taxon>Bacilli</taxon>
        <taxon>Lactobacillales</taxon>
        <taxon>Lactobacillaceae</taxon>
        <taxon>Lactobacillus</taxon>
    </lineage>
</organism>
<dbReference type="SUPFAM" id="SSF51735">
    <property type="entry name" value="NAD(P)-binding Rossmann-fold domains"/>
    <property type="match status" value="1"/>
</dbReference>
<protein>
    <submittedName>
        <fullName evidence="3">3-oxoacyl-ACP reductase</fullName>
    </submittedName>
</protein>
<gene>
    <name evidence="3" type="ORF">lacNasYZ03_16360</name>
</gene>
<comment type="similarity">
    <text evidence="1">Belongs to the short-chain dehydrogenases/reductases (SDR) family.</text>
</comment>
<dbReference type="InterPro" id="IPR020904">
    <property type="entry name" value="Sc_DH/Rdtase_CS"/>
</dbReference>
<dbReference type="PANTHER" id="PTHR43639:SF1">
    <property type="entry name" value="SHORT-CHAIN DEHYDROGENASE_REDUCTASE FAMILY PROTEIN"/>
    <property type="match status" value="1"/>
</dbReference>
<evidence type="ECO:0000313" key="3">
    <source>
        <dbReference type="EMBL" id="GHW01949.1"/>
    </source>
</evidence>
<reference evidence="4" key="1">
    <citation type="submission" date="2021-01" db="EMBL/GenBank/DDBJ databases">
        <title>Draft genome sequence of Nasalis larvatus strain YZ03.</title>
        <authorList>
            <person name="Suzuki-Hashido N."/>
            <person name="Tsuchida S."/>
            <person name="Hayakawa T."/>
        </authorList>
    </citation>
    <scope>NUCLEOTIDE SEQUENCE [LARGE SCALE GENOMIC DNA]</scope>
    <source>
        <strain evidence="4">YZ03</strain>
    </source>
</reference>
<dbReference type="Pfam" id="PF13561">
    <property type="entry name" value="adh_short_C2"/>
    <property type="match status" value="1"/>
</dbReference>
<dbReference type="InterPro" id="IPR002347">
    <property type="entry name" value="SDR_fam"/>
</dbReference>
<evidence type="ECO:0000256" key="1">
    <source>
        <dbReference type="ARBA" id="ARBA00006484"/>
    </source>
</evidence>
<dbReference type="PROSITE" id="PS00061">
    <property type="entry name" value="ADH_SHORT"/>
    <property type="match status" value="1"/>
</dbReference>
<comment type="caution">
    <text evidence="3">The sequence shown here is derived from an EMBL/GenBank/DDBJ whole genome shotgun (WGS) entry which is preliminary data.</text>
</comment>
<evidence type="ECO:0000256" key="2">
    <source>
        <dbReference type="ARBA" id="ARBA00023002"/>
    </source>
</evidence>
<dbReference type="PRINTS" id="PR00081">
    <property type="entry name" value="GDHRDH"/>
</dbReference>
<accession>A0ABQ3W9E2</accession>
<dbReference type="PRINTS" id="PR00080">
    <property type="entry name" value="SDRFAMILY"/>
</dbReference>
<dbReference type="NCBIfam" id="NF005559">
    <property type="entry name" value="PRK07231.1"/>
    <property type="match status" value="1"/>
</dbReference>
<dbReference type="EMBL" id="BOCI01000466">
    <property type="protein sequence ID" value="GHW01949.1"/>
    <property type="molecule type" value="Genomic_DNA"/>
</dbReference>
<dbReference type="PANTHER" id="PTHR43639">
    <property type="entry name" value="OXIDOREDUCTASE, SHORT-CHAIN DEHYDROGENASE/REDUCTASE FAMILY (AFU_ORTHOLOGUE AFUA_5G02870)"/>
    <property type="match status" value="1"/>
</dbReference>
<dbReference type="Proteomes" id="UP000616547">
    <property type="component" value="Unassembled WGS sequence"/>
</dbReference>
<dbReference type="InterPro" id="IPR036291">
    <property type="entry name" value="NAD(P)-bd_dom_sf"/>
</dbReference>
<keyword evidence="2" id="KW-0560">Oxidoreductase</keyword>
<name>A0ABQ3W9E2_9LACO</name>
<dbReference type="Gene3D" id="3.40.50.720">
    <property type="entry name" value="NAD(P)-binding Rossmann-like Domain"/>
    <property type="match status" value="1"/>
</dbReference>
<keyword evidence="4" id="KW-1185">Reference proteome</keyword>
<sequence>MFDKKVRARRLADVAEFEVIKNMYNELKGQAAIVTGGSSGIGRGIAERFAAEGVDVVITGRHEATLKEAAAASDKIHYVVADMTNTDDVAKTVAYAKDHFGRLDILVNCAGWCPVQNIKEMKLEDYNRAFDLDVKAVVDMTIQSLPLLLESKGNIINLSSIGATHPSVNLSMYTGAKAAIENFTKVWAVELAEDGVRVNAIAPGAVESNIWNVPGLTPEQSEAHMKSIIDGIPVKRMGKPEDIANMAAYLASDQADYVTGSIFKVDGALAI</sequence>
<dbReference type="RefSeq" id="WP_244660674.1">
    <property type="nucleotide sequence ID" value="NZ_BOCG01000174.1"/>
</dbReference>
<proteinExistence type="inferred from homology"/>